<comment type="caution">
    <text evidence="1">The sequence shown here is derived from an EMBL/GenBank/DDBJ whole genome shotgun (WGS) entry which is preliminary data.</text>
</comment>
<evidence type="ECO:0000313" key="2">
    <source>
        <dbReference type="Proteomes" id="UP000243542"/>
    </source>
</evidence>
<dbReference type="RefSeq" id="WP_170069968.1">
    <property type="nucleotide sequence ID" value="NZ_JBIAKZ010000016.1"/>
</dbReference>
<evidence type="ECO:0000313" key="1">
    <source>
        <dbReference type="EMBL" id="PFG50885.1"/>
    </source>
</evidence>
<proteinExistence type="predicted"/>
<sequence>MKIVLWTALCGLCALAGHALLGVMAAFLLLACVPVARAAGRPVPEKELIGNRG</sequence>
<keyword evidence="2" id="KW-1185">Reference proteome</keyword>
<gene>
    <name evidence="1" type="ORF">ATK36_6144</name>
</gene>
<dbReference type="AlphaFoldDB" id="A0A2A9FKC5"/>
<dbReference type="PROSITE" id="PS51257">
    <property type="entry name" value="PROKAR_LIPOPROTEIN"/>
    <property type="match status" value="1"/>
</dbReference>
<reference evidence="1 2" key="1">
    <citation type="submission" date="2017-10" db="EMBL/GenBank/DDBJ databases">
        <title>Sequencing the genomes of 1000 actinobacteria strains.</title>
        <authorList>
            <person name="Klenk H.-P."/>
        </authorList>
    </citation>
    <scope>NUCLEOTIDE SEQUENCE [LARGE SCALE GENOMIC DNA]</scope>
    <source>
        <strain evidence="1 2">DSM 46092</strain>
    </source>
</reference>
<organism evidence="1 2">
    <name type="scientific">Amycolatopsis sulphurea</name>
    <dbReference type="NCBI Taxonomy" id="76022"/>
    <lineage>
        <taxon>Bacteria</taxon>
        <taxon>Bacillati</taxon>
        <taxon>Actinomycetota</taxon>
        <taxon>Actinomycetes</taxon>
        <taxon>Pseudonocardiales</taxon>
        <taxon>Pseudonocardiaceae</taxon>
        <taxon>Amycolatopsis</taxon>
    </lineage>
</organism>
<protein>
    <submittedName>
        <fullName evidence="1">Uncharacterized protein</fullName>
    </submittedName>
</protein>
<dbReference type="Proteomes" id="UP000243542">
    <property type="component" value="Unassembled WGS sequence"/>
</dbReference>
<name>A0A2A9FKC5_9PSEU</name>
<accession>A0A2A9FKC5</accession>
<dbReference type="EMBL" id="PDJK01000002">
    <property type="protein sequence ID" value="PFG50885.1"/>
    <property type="molecule type" value="Genomic_DNA"/>
</dbReference>